<dbReference type="AlphaFoldDB" id="A0A923GCB6"/>
<sequence length="78" mass="8647">MKNKPAPFWVKVNQIRGTWMEGAGSVNTAQYLQNVANGMTKENAALNTWAGRMSQKYGYTKVLKVEDVNGVIHATFGK</sequence>
<organism evidence="1">
    <name type="scientific">Pseudomonas peradeniyensis</name>
    <dbReference type="NCBI Taxonomy" id="2745488"/>
    <lineage>
        <taxon>Bacteria</taxon>
        <taxon>Pseudomonadati</taxon>
        <taxon>Pseudomonadota</taxon>
        <taxon>Gammaproteobacteria</taxon>
        <taxon>Pseudomonadales</taxon>
        <taxon>Pseudomonadaceae</taxon>
        <taxon>Pseudomonas</taxon>
    </lineage>
</organism>
<evidence type="ECO:0000313" key="1">
    <source>
        <dbReference type="EMBL" id="MBC3447931.1"/>
    </source>
</evidence>
<dbReference type="EMBL" id="JABWRJ010000029">
    <property type="protein sequence ID" value="MBC3447931.1"/>
    <property type="molecule type" value="Genomic_DNA"/>
</dbReference>
<comment type="caution">
    <text evidence="1">The sequence shown here is derived from an EMBL/GenBank/DDBJ whole genome shotgun (WGS) entry which is preliminary data.</text>
</comment>
<accession>A0A923GCB6</accession>
<reference evidence="1" key="1">
    <citation type="journal article" date="2020" name="Microorganisms">
        <title>Reliable Identification of Environmental Pseudomonas Isolates Using the rpoD Gene.</title>
        <authorList>
            <consortium name="The Broad Institute Genome Sequencing Platform"/>
            <person name="Girard L."/>
            <person name="Lood C."/>
            <person name="Rokni-Zadeh H."/>
            <person name="van Noort V."/>
            <person name="Lavigne R."/>
            <person name="De Mot R."/>
        </authorList>
    </citation>
    <scope>NUCLEOTIDE SEQUENCE</scope>
    <source>
        <strain evidence="1">BW13M1</strain>
    </source>
</reference>
<reference evidence="1" key="2">
    <citation type="submission" date="2020-07" db="EMBL/GenBank/DDBJ databases">
        <authorList>
            <person name="Lood C."/>
            <person name="Girard L."/>
        </authorList>
    </citation>
    <scope>NUCLEOTIDE SEQUENCE</scope>
    <source>
        <strain evidence="1">BW13M1</strain>
    </source>
</reference>
<proteinExistence type="predicted"/>
<protein>
    <submittedName>
        <fullName evidence="1">Uncharacterized protein</fullName>
    </submittedName>
</protein>
<gene>
    <name evidence="1" type="ORF">HU751_19315</name>
</gene>
<name>A0A923GCB6_9PSED</name>
<dbReference type="RefSeq" id="WP_186734365.1">
    <property type="nucleotide sequence ID" value="NZ_JABWRJ020000001.1"/>
</dbReference>